<gene>
    <name evidence="1" type="ORF">SAMN05661093_04097</name>
</gene>
<evidence type="ECO:0000313" key="1">
    <source>
        <dbReference type="EMBL" id="SMD06424.1"/>
    </source>
</evidence>
<sequence length="58" mass="6276">MSRALSTWDARSAVAGFDDFELADLLDPRVTVLAHDIAAMGVSRQLRLASNCRTLAVT</sequence>
<dbReference type="EMBL" id="FWXV01000003">
    <property type="protein sequence ID" value="SMD06424.1"/>
    <property type="molecule type" value="Genomic_DNA"/>
</dbReference>
<protein>
    <submittedName>
        <fullName evidence="1">LacI family transcriptional regulator</fullName>
    </submittedName>
</protein>
<keyword evidence="2" id="KW-1185">Reference proteome</keyword>
<dbReference type="Proteomes" id="UP000192674">
    <property type="component" value="Unassembled WGS sequence"/>
</dbReference>
<organism evidence="1 2">
    <name type="scientific">Kibdelosporangium aridum</name>
    <dbReference type="NCBI Taxonomy" id="2030"/>
    <lineage>
        <taxon>Bacteria</taxon>
        <taxon>Bacillati</taxon>
        <taxon>Actinomycetota</taxon>
        <taxon>Actinomycetes</taxon>
        <taxon>Pseudonocardiales</taxon>
        <taxon>Pseudonocardiaceae</taxon>
        <taxon>Kibdelosporangium</taxon>
    </lineage>
</organism>
<proteinExistence type="predicted"/>
<accession>A0A1W2E9J2</accession>
<evidence type="ECO:0000313" key="2">
    <source>
        <dbReference type="Proteomes" id="UP000192674"/>
    </source>
</evidence>
<dbReference type="AlphaFoldDB" id="A0A1W2E9J2"/>
<name>A0A1W2E9J2_KIBAR</name>
<dbReference type="Gene3D" id="3.40.50.2300">
    <property type="match status" value="1"/>
</dbReference>
<reference evidence="1 2" key="1">
    <citation type="submission" date="2017-04" db="EMBL/GenBank/DDBJ databases">
        <authorList>
            <person name="Afonso C.L."/>
            <person name="Miller P.J."/>
            <person name="Scott M.A."/>
            <person name="Spackman E."/>
            <person name="Goraichik I."/>
            <person name="Dimitrov K.M."/>
            <person name="Suarez D.L."/>
            <person name="Swayne D.E."/>
        </authorList>
    </citation>
    <scope>NUCLEOTIDE SEQUENCE [LARGE SCALE GENOMIC DNA]</scope>
    <source>
        <strain evidence="1 2">DSM 43828</strain>
    </source>
</reference>